<dbReference type="SMART" id="SM00421">
    <property type="entry name" value="HTH_LUXR"/>
    <property type="match status" value="1"/>
</dbReference>
<feature type="domain" description="HTH luxR-type" evidence="2">
    <location>
        <begin position="720"/>
        <end position="785"/>
    </location>
</feature>
<dbReference type="SUPFAM" id="SSF46894">
    <property type="entry name" value="C-terminal effector domain of the bipartite response regulators"/>
    <property type="match status" value="1"/>
</dbReference>
<dbReference type="PANTHER" id="PTHR47691:SF3">
    <property type="entry name" value="HTH-TYPE TRANSCRIPTIONAL REGULATOR RV0890C-RELATED"/>
    <property type="match status" value="1"/>
</dbReference>
<dbReference type="InterPro" id="IPR027417">
    <property type="entry name" value="P-loop_NTPase"/>
</dbReference>
<dbReference type="CDD" id="cd06170">
    <property type="entry name" value="LuxR_C_like"/>
    <property type="match status" value="1"/>
</dbReference>
<comment type="caution">
    <text evidence="3">The sequence shown here is derived from an EMBL/GenBank/DDBJ whole genome shotgun (WGS) entry which is preliminary data.</text>
</comment>
<dbReference type="SUPFAM" id="SSF52540">
    <property type="entry name" value="P-loop containing nucleoside triphosphate hydrolases"/>
    <property type="match status" value="1"/>
</dbReference>
<evidence type="ECO:0000313" key="3">
    <source>
        <dbReference type="EMBL" id="PRX43163.1"/>
    </source>
</evidence>
<evidence type="ECO:0000313" key="4">
    <source>
        <dbReference type="Proteomes" id="UP000238312"/>
    </source>
</evidence>
<dbReference type="PROSITE" id="PS50043">
    <property type="entry name" value="HTH_LUXR_2"/>
    <property type="match status" value="1"/>
</dbReference>
<dbReference type="GO" id="GO:0003677">
    <property type="term" value="F:DNA binding"/>
    <property type="evidence" value="ECO:0007669"/>
    <property type="project" value="InterPro"/>
</dbReference>
<dbReference type="Proteomes" id="UP000238312">
    <property type="component" value="Unassembled WGS sequence"/>
</dbReference>
<dbReference type="PRINTS" id="PR00038">
    <property type="entry name" value="HTHLUXR"/>
</dbReference>
<dbReference type="RefSeq" id="WP_146178760.1">
    <property type="nucleotide sequence ID" value="NZ_PVNG01000059.1"/>
</dbReference>
<protein>
    <submittedName>
        <fullName evidence="3">Putative ATPase</fullName>
    </submittedName>
</protein>
<sequence length="791" mass="86967">MVRLATKSPHSNLPAGVGEIVGRKHEIAAVRQLLSDTGLLTLTGPGGVGKTRLATHVGSHVQRAFPDGVWLVELASVQDERLLPVAITEALETEEELPQPSTESMIDCLRTKQMLLILDNCEHLVEACARLADTLLSVAPRMKVLATSRESLGVPGETLFIVPPMSIPGPDDKVNENDVGRYDALALLVERAKKVAPQTDLSSQHAAAAQLCRLLDGIPLAIELAVVWLRVLSLDQIIDRLDGRLDFLSQGYRTALPRHQTLRAAVEWSFDLCSAQEQILWERLSVFSGGFDLAAAEEICSAEPLGREDILPLLADLTEKSIVTSETCGSRSRYRILETLRQYGHERLAKSEAISALHRRHADYYQRLTGRNKTRWFGPDQVECLTTIAPELPNLRTALDHCLSEDLRIEEAIRMFTSLYGYWLFFGGPAEARHWFDRLLTCEQASRRERFDVMAAGVLFALMQGRQATAEPLIEECLYIAGHSGCEEASAMGGFLSGRLTLMKGDYLGAVELLKPSQEWYDHNLEKIPITRVLNDAFMPALDLALAAIFAADPRADRWITRCRDIAEAGGARGEISMARWAAGVGRWHAGDLEEAASLLRSSLRLERSTGYIYGPAWTVESLAWIAAAQGHDMHAAHLIGAAGTMRNLLEVSLAGFHAYNDAHRACETSVRERLGEEDYDKAVRTGAAFDIDEAIAFALQEPAEPSSMPDPTHTSAPGLAPSQSVLTPRELEVAGLIAEGVRNKDIAARLVISQRTAEGHVEHILEKLGFTSRAQIAAWYVNNTTPPQNE</sequence>
<name>A0A2T0LK42_9ACTN</name>
<accession>A0A2T0LK42</accession>
<dbReference type="PANTHER" id="PTHR47691">
    <property type="entry name" value="REGULATOR-RELATED"/>
    <property type="match status" value="1"/>
</dbReference>
<evidence type="ECO:0000259" key="2">
    <source>
        <dbReference type="PROSITE" id="PS50043"/>
    </source>
</evidence>
<dbReference type="OrthoDB" id="3194665at2"/>
<feature type="region of interest" description="Disordered" evidence="1">
    <location>
        <begin position="704"/>
        <end position="725"/>
    </location>
</feature>
<dbReference type="Gene3D" id="1.10.10.10">
    <property type="entry name" value="Winged helix-like DNA-binding domain superfamily/Winged helix DNA-binding domain"/>
    <property type="match status" value="1"/>
</dbReference>
<dbReference type="GO" id="GO:0043531">
    <property type="term" value="F:ADP binding"/>
    <property type="evidence" value="ECO:0007669"/>
    <property type="project" value="InterPro"/>
</dbReference>
<reference evidence="3 4" key="1">
    <citation type="submission" date="2018-03" db="EMBL/GenBank/DDBJ databases">
        <title>Genomic Encyclopedia of Type Strains, Phase III (KMG-III): the genomes of soil and plant-associated and newly described type strains.</title>
        <authorList>
            <person name="Whitman W."/>
        </authorList>
    </citation>
    <scope>NUCLEOTIDE SEQUENCE [LARGE SCALE GENOMIC DNA]</scope>
    <source>
        <strain evidence="3 4">CGMCC 4.7104</strain>
    </source>
</reference>
<gene>
    <name evidence="3" type="ORF">B0I32_1599</name>
</gene>
<dbReference type="Pfam" id="PF00931">
    <property type="entry name" value="NB-ARC"/>
    <property type="match status" value="1"/>
</dbReference>
<dbReference type="AlphaFoldDB" id="A0A2T0LK42"/>
<dbReference type="EMBL" id="PVNG01000059">
    <property type="protein sequence ID" value="PRX43163.1"/>
    <property type="molecule type" value="Genomic_DNA"/>
</dbReference>
<dbReference type="PRINTS" id="PR00364">
    <property type="entry name" value="DISEASERSIST"/>
</dbReference>
<keyword evidence="4" id="KW-1185">Reference proteome</keyword>
<dbReference type="Pfam" id="PF00196">
    <property type="entry name" value="GerE"/>
    <property type="match status" value="1"/>
</dbReference>
<evidence type="ECO:0000256" key="1">
    <source>
        <dbReference type="SAM" id="MobiDB-lite"/>
    </source>
</evidence>
<dbReference type="Gene3D" id="3.40.50.300">
    <property type="entry name" value="P-loop containing nucleotide triphosphate hydrolases"/>
    <property type="match status" value="1"/>
</dbReference>
<organism evidence="3 4">
    <name type="scientific">Nonomuraea fuscirosea</name>
    <dbReference type="NCBI Taxonomy" id="1291556"/>
    <lineage>
        <taxon>Bacteria</taxon>
        <taxon>Bacillati</taxon>
        <taxon>Actinomycetota</taxon>
        <taxon>Actinomycetes</taxon>
        <taxon>Streptosporangiales</taxon>
        <taxon>Streptosporangiaceae</taxon>
        <taxon>Nonomuraea</taxon>
    </lineage>
</organism>
<dbReference type="InterPro" id="IPR016032">
    <property type="entry name" value="Sig_transdc_resp-reg_C-effctor"/>
</dbReference>
<dbReference type="GO" id="GO:0006355">
    <property type="term" value="P:regulation of DNA-templated transcription"/>
    <property type="evidence" value="ECO:0007669"/>
    <property type="project" value="InterPro"/>
</dbReference>
<dbReference type="InterPro" id="IPR000792">
    <property type="entry name" value="Tscrpt_reg_LuxR_C"/>
</dbReference>
<proteinExistence type="predicted"/>
<dbReference type="InterPro" id="IPR036388">
    <property type="entry name" value="WH-like_DNA-bd_sf"/>
</dbReference>
<dbReference type="InterPro" id="IPR002182">
    <property type="entry name" value="NB-ARC"/>
</dbReference>